<accession>A0A8K1ZZC4</accession>
<dbReference type="GO" id="GO:0046872">
    <property type="term" value="F:metal ion binding"/>
    <property type="evidence" value="ECO:0007669"/>
    <property type="project" value="UniProtKB-KW"/>
</dbReference>
<dbReference type="PANTHER" id="PTHR30006:SF15">
    <property type="entry name" value="IRON-UTILIZATION PERIPLASMIC PROTEIN"/>
    <property type="match status" value="1"/>
</dbReference>
<gene>
    <name evidence="5" type="ORF">GS597_10330</name>
</gene>
<keyword evidence="3" id="KW-0732">Signal</keyword>
<dbReference type="GO" id="GO:0006826">
    <property type="term" value="P:iron ion transport"/>
    <property type="evidence" value="ECO:0007669"/>
    <property type="project" value="UniProtKB-KW"/>
</dbReference>
<keyword evidence="2" id="KW-0410">Iron transport</keyword>
<dbReference type="InterPro" id="IPR006059">
    <property type="entry name" value="SBP"/>
</dbReference>
<evidence type="ECO:0000256" key="2">
    <source>
        <dbReference type="ARBA" id="ARBA00022496"/>
    </source>
</evidence>
<sequence length="349" mass="38031">MRRRQFLSYLGLAGATGALLIACNGQPVVETPNGQADVPAGEQTLVIYSGRNEELIGGILEQFQTDTGISVDVRYGDTAELAATILEEGNNSPADIFFGQDAGALGALQREGRTRSLPESILSRVDPRFRSQEGEWIGITGRARVLDYNTELISNESELPNSVWDLTEPQWQGRVGWAPTNGSFQSFITAMRKIEGDERTLEWLEAMKANDAQVYRNNTAIVEALGRGEVAIGLVNNYYLARFKKEDPNFSVAHHYPQGDIGAMINVAGVAILNTTDAPEAAETFVEYLLQPSSQQFFVEEVSEYPLITGVTQPADQIPLAEINPPNIDLSDLADLEGTLALLNQAGVL</sequence>
<comment type="similarity">
    <text evidence="1">Belongs to the bacterial solute-binding protein 1 family.</text>
</comment>
<dbReference type="PANTHER" id="PTHR30006">
    <property type="entry name" value="THIAMINE-BINDING PERIPLASMIC PROTEIN-RELATED"/>
    <property type="match status" value="1"/>
</dbReference>
<evidence type="ECO:0000256" key="1">
    <source>
        <dbReference type="ARBA" id="ARBA00008520"/>
    </source>
</evidence>
<proteinExistence type="inferred from homology"/>
<protein>
    <submittedName>
        <fullName evidence="5">Extracellular solute-binding protein</fullName>
    </submittedName>
</protein>
<dbReference type="GO" id="GO:0030288">
    <property type="term" value="C:outer membrane-bounded periplasmic space"/>
    <property type="evidence" value="ECO:0007669"/>
    <property type="project" value="TreeGrafter"/>
</dbReference>
<dbReference type="PIRSF" id="PIRSF002825">
    <property type="entry name" value="CfbpA"/>
    <property type="match status" value="1"/>
</dbReference>
<keyword evidence="2" id="KW-0406">Ion transport</keyword>
<dbReference type="PROSITE" id="PS51257">
    <property type="entry name" value="PROKAR_LIPOPROTEIN"/>
    <property type="match status" value="1"/>
</dbReference>
<dbReference type="InterPro" id="IPR026045">
    <property type="entry name" value="Ferric-bd"/>
</dbReference>
<dbReference type="Gene3D" id="3.40.190.10">
    <property type="entry name" value="Periplasmic binding protein-like II"/>
    <property type="match status" value="2"/>
</dbReference>
<feature type="binding site" evidence="4">
    <location>
        <position position="238"/>
    </location>
    <ligand>
        <name>Fe cation</name>
        <dbReference type="ChEBI" id="CHEBI:24875"/>
    </ligand>
</feature>
<evidence type="ECO:0000313" key="5">
    <source>
        <dbReference type="EMBL" id="NCJ06897.1"/>
    </source>
</evidence>
<comment type="caution">
    <text evidence="5">The sequence shown here is derived from an EMBL/GenBank/DDBJ whole genome shotgun (WGS) entry which is preliminary data.</text>
</comment>
<evidence type="ECO:0000256" key="3">
    <source>
        <dbReference type="ARBA" id="ARBA00022729"/>
    </source>
</evidence>
<dbReference type="SUPFAM" id="SSF53850">
    <property type="entry name" value="Periplasmic binding protein-like II"/>
    <property type="match status" value="1"/>
</dbReference>
<keyword evidence="6" id="KW-1185">Reference proteome</keyword>
<organism evidence="5 6">
    <name type="scientific">Petrachloros mirabilis ULC683</name>
    <dbReference type="NCBI Taxonomy" id="2781853"/>
    <lineage>
        <taxon>Bacteria</taxon>
        <taxon>Bacillati</taxon>
        <taxon>Cyanobacteriota</taxon>
        <taxon>Cyanophyceae</taxon>
        <taxon>Synechococcales</taxon>
        <taxon>Petrachlorosaceae</taxon>
        <taxon>Petrachloros</taxon>
        <taxon>Petrachloros mirabilis</taxon>
    </lineage>
</organism>
<name>A0A8K1ZZC4_9CYAN</name>
<keyword evidence="4" id="KW-0479">Metal-binding</keyword>
<dbReference type="AlphaFoldDB" id="A0A8K1ZZC4"/>
<dbReference type="RefSeq" id="WP_161825375.1">
    <property type="nucleotide sequence ID" value="NZ_WVIC01000018.1"/>
</dbReference>
<keyword evidence="2" id="KW-0813">Transport</keyword>
<evidence type="ECO:0000256" key="4">
    <source>
        <dbReference type="PIRSR" id="PIRSR002825-1"/>
    </source>
</evidence>
<keyword evidence="4" id="KW-0408">Iron</keyword>
<dbReference type="Proteomes" id="UP000607397">
    <property type="component" value="Unassembled WGS sequence"/>
</dbReference>
<evidence type="ECO:0000313" key="6">
    <source>
        <dbReference type="Proteomes" id="UP000607397"/>
    </source>
</evidence>
<dbReference type="CDD" id="cd13543">
    <property type="entry name" value="PBP2_Fbp"/>
    <property type="match status" value="1"/>
</dbReference>
<reference evidence="5" key="1">
    <citation type="submission" date="2019-12" db="EMBL/GenBank/DDBJ databases">
        <title>High-Quality draft genome sequences of three cyanobacteria isolated from the limestone walls of the Old Cathedral of Coimbra.</title>
        <authorList>
            <person name="Tiago I."/>
            <person name="Soares F."/>
            <person name="Portugal A."/>
        </authorList>
    </citation>
    <scope>NUCLEOTIDE SEQUENCE [LARGE SCALE GENOMIC DNA]</scope>
    <source>
        <strain evidence="5">C</strain>
    </source>
</reference>
<feature type="binding site" evidence="4">
    <location>
        <position position="239"/>
    </location>
    <ligand>
        <name>Fe cation</name>
        <dbReference type="ChEBI" id="CHEBI:24875"/>
    </ligand>
</feature>
<dbReference type="Pfam" id="PF13416">
    <property type="entry name" value="SBP_bac_8"/>
    <property type="match status" value="1"/>
</dbReference>
<dbReference type="EMBL" id="WVIC01000018">
    <property type="protein sequence ID" value="NCJ06897.1"/>
    <property type="molecule type" value="Genomic_DNA"/>
</dbReference>